<dbReference type="KEGG" id="mlr:MELLADRAFT_124543"/>
<sequence>MLFFKIIIAAVLAATISASRNPAQVDQTVPHEVLQRRQFEKRSSRPLKTRDSGNNPSPNTIKPQPTRPNPPTCHPCDDGPGCC</sequence>
<keyword evidence="2" id="KW-0732">Signal</keyword>
<keyword evidence="4" id="KW-1185">Reference proteome</keyword>
<proteinExistence type="predicted"/>
<dbReference type="VEuPathDB" id="FungiDB:MELLADRAFT_124543"/>
<dbReference type="Proteomes" id="UP000001072">
    <property type="component" value="Unassembled WGS sequence"/>
</dbReference>
<accession>F4RP91</accession>
<feature type="region of interest" description="Disordered" evidence="1">
    <location>
        <begin position="19"/>
        <end position="83"/>
    </location>
</feature>
<dbReference type="HOGENOM" id="CLU_2758313_0_0_1"/>
<feature type="signal peptide" evidence="2">
    <location>
        <begin position="1"/>
        <end position="18"/>
    </location>
</feature>
<feature type="compositionally biased region" description="Basic and acidic residues" evidence="1">
    <location>
        <begin position="33"/>
        <end position="51"/>
    </location>
</feature>
<protein>
    <submittedName>
        <fullName evidence="3">Secreted protein</fullName>
    </submittedName>
</protein>
<dbReference type="GeneID" id="18926830"/>
<feature type="chain" id="PRO_5003321710" evidence="2">
    <location>
        <begin position="19"/>
        <end position="83"/>
    </location>
</feature>
<dbReference type="RefSeq" id="XP_007410947.1">
    <property type="nucleotide sequence ID" value="XM_007410885.1"/>
</dbReference>
<reference evidence="4" key="1">
    <citation type="journal article" date="2011" name="Proc. Natl. Acad. Sci. U.S.A.">
        <title>Obligate biotrophy features unraveled by the genomic analysis of rust fungi.</title>
        <authorList>
            <person name="Duplessis S."/>
            <person name="Cuomo C.A."/>
            <person name="Lin Y.-C."/>
            <person name="Aerts A."/>
            <person name="Tisserant E."/>
            <person name="Veneault-Fourrey C."/>
            <person name="Joly D.L."/>
            <person name="Hacquard S."/>
            <person name="Amselem J."/>
            <person name="Cantarel B.L."/>
            <person name="Chiu R."/>
            <person name="Coutinho P.M."/>
            <person name="Feau N."/>
            <person name="Field M."/>
            <person name="Frey P."/>
            <person name="Gelhaye E."/>
            <person name="Goldberg J."/>
            <person name="Grabherr M.G."/>
            <person name="Kodira C.D."/>
            <person name="Kohler A."/>
            <person name="Kuees U."/>
            <person name="Lindquist E.A."/>
            <person name="Lucas S.M."/>
            <person name="Mago R."/>
            <person name="Mauceli E."/>
            <person name="Morin E."/>
            <person name="Murat C."/>
            <person name="Pangilinan J.L."/>
            <person name="Park R."/>
            <person name="Pearson M."/>
            <person name="Quesneville H."/>
            <person name="Rouhier N."/>
            <person name="Sakthikumar S."/>
            <person name="Salamov A.A."/>
            <person name="Schmutz J."/>
            <person name="Selles B."/>
            <person name="Shapiro H."/>
            <person name="Tanguay P."/>
            <person name="Tuskan G.A."/>
            <person name="Henrissat B."/>
            <person name="Van de Peer Y."/>
            <person name="Rouze P."/>
            <person name="Ellis J.G."/>
            <person name="Dodds P.N."/>
            <person name="Schein J.E."/>
            <person name="Zhong S."/>
            <person name="Hamelin R.C."/>
            <person name="Grigoriev I.V."/>
            <person name="Szabo L.J."/>
            <person name="Martin F."/>
        </authorList>
    </citation>
    <scope>NUCLEOTIDE SEQUENCE [LARGE SCALE GENOMIC DNA]</scope>
    <source>
        <strain evidence="4">98AG31 / pathotype 3-4-7</strain>
    </source>
</reference>
<evidence type="ECO:0000313" key="4">
    <source>
        <dbReference type="Proteomes" id="UP000001072"/>
    </source>
</evidence>
<evidence type="ECO:0000256" key="2">
    <source>
        <dbReference type="SAM" id="SignalP"/>
    </source>
</evidence>
<name>F4RP91_MELLP</name>
<feature type="compositionally biased region" description="Polar residues" evidence="1">
    <location>
        <begin position="52"/>
        <end position="63"/>
    </location>
</feature>
<dbReference type="AlphaFoldDB" id="F4RP91"/>
<dbReference type="InParanoid" id="F4RP91"/>
<evidence type="ECO:0000256" key="1">
    <source>
        <dbReference type="SAM" id="MobiDB-lite"/>
    </source>
</evidence>
<gene>
    <name evidence="3" type="ORF">MELLADRAFT_124543</name>
</gene>
<dbReference type="EMBL" id="GL883111">
    <property type="protein sequence ID" value="EGG05891.1"/>
    <property type="molecule type" value="Genomic_DNA"/>
</dbReference>
<organism evidence="4">
    <name type="scientific">Melampsora larici-populina (strain 98AG31 / pathotype 3-4-7)</name>
    <name type="common">Poplar leaf rust fungus</name>
    <dbReference type="NCBI Taxonomy" id="747676"/>
    <lineage>
        <taxon>Eukaryota</taxon>
        <taxon>Fungi</taxon>
        <taxon>Dikarya</taxon>
        <taxon>Basidiomycota</taxon>
        <taxon>Pucciniomycotina</taxon>
        <taxon>Pucciniomycetes</taxon>
        <taxon>Pucciniales</taxon>
        <taxon>Melampsoraceae</taxon>
        <taxon>Melampsora</taxon>
    </lineage>
</organism>
<evidence type="ECO:0000313" key="3">
    <source>
        <dbReference type="EMBL" id="EGG05891.1"/>
    </source>
</evidence>